<dbReference type="OrthoDB" id="266130at2759"/>
<dbReference type="InterPro" id="IPR007557">
    <property type="entry name" value="PSP1_C"/>
</dbReference>
<evidence type="ECO:0000256" key="1">
    <source>
        <dbReference type="SAM" id="MobiDB-lite"/>
    </source>
</evidence>
<dbReference type="GO" id="GO:0005737">
    <property type="term" value="C:cytoplasm"/>
    <property type="evidence" value="ECO:0007669"/>
    <property type="project" value="TreeGrafter"/>
</dbReference>
<dbReference type="VEuPathDB" id="TriTrypDB:TM35_000092290"/>
<feature type="compositionally biased region" description="Low complexity" evidence="1">
    <location>
        <begin position="319"/>
        <end position="362"/>
    </location>
</feature>
<gene>
    <name evidence="3" type="ORF">TM35_000092290</name>
</gene>
<dbReference type="PANTHER" id="PTHR43830:SF18">
    <property type="entry name" value="PSP1 C-TERMINAL DOMAIN-CONTAINING PROTEIN"/>
    <property type="match status" value="1"/>
</dbReference>
<feature type="region of interest" description="Disordered" evidence="1">
    <location>
        <begin position="306"/>
        <end position="415"/>
    </location>
</feature>
<evidence type="ECO:0000313" key="3">
    <source>
        <dbReference type="EMBL" id="ORC90179.1"/>
    </source>
</evidence>
<keyword evidence="4" id="KW-1185">Reference proteome</keyword>
<comment type="caution">
    <text evidence="3">The sequence shown here is derived from an EMBL/GenBank/DDBJ whole genome shotgun (WGS) entry which is preliminary data.</text>
</comment>
<evidence type="ECO:0000259" key="2">
    <source>
        <dbReference type="PROSITE" id="PS51411"/>
    </source>
</evidence>
<dbReference type="InterPro" id="IPR047767">
    <property type="entry name" value="PSP1-like"/>
</dbReference>
<feature type="region of interest" description="Disordered" evidence="1">
    <location>
        <begin position="45"/>
        <end position="84"/>
    </location>
</feature>
<feature type="compositionally biased region" description="Polar residues" evidence="1">
    <location>
        <begin position="45"/>
        <end position="59"/>
    </location>
</feature>
<feature type="compositionally biased region" description="Basic and acidic residues" evidence="1">
    <location>
        <begin position="369"/>
        <end position="383"/>
    </location>
</feature>
<dbReference type="EMBL" id="NBCO01000009">
    <property type="protein sequence ID" value="ORC90179.1"/>
    <property type="molecule type" value="Genomic_DNA"/>
</dbReference>
<organism evidence="3 4">
    <name type="scientific">Trypanosoma theileri</name>
    <dbReference type="NCBI Taxonomy" id="67003"/>
    <lineage>
        <taxon>Eukaryota</taxon>
        <taxon>Discoba</taxon>
        <taxon>Euglenozoa</taxon>
        <taxon>Kinetoplastea</taxon>
        <taxon>Metakinetoplastina</taxon>
        <taxon>Trypanosomatida</taxon>
        <taxon>Trypanosomatidae</taxon>
        <taxon>Trypanosoma</taxon>
    </lineage>
</organism>
<evidence type="ECO:0000313" key="4">
    <source>
        <dbReference type="Proteomes" id="UP000192257"/>
    </source>
</evidence>
<dbReference type="RefSeq" id="XP_028884245.1">
    <property type="nucleotide sequence ID" value="XM_029024468.1"/>
</dbReference>
<dbReference type="PANTHER" id="PTHR43830">
    <property type="entry name" value="PROTEIN PSP1"/>
    <property type="match status" value="1"/>
</dbReference>
<dbReference type="GeneID" id="39984248"/>
<dbReference type="Pfam" id="PF04468">
    <property type="entry name" value="PSP1"/>
    <property type="match status" value="1"/>
</dbReference>
<sequence>MPIISTLAGVPLSTLWKKKSGTDEDYDMCNCLCCWRRRRESNNVKDSVQKVQGQITLDTQPRDVKDSTVQLQNKGKESLLSSSSSSSVVRRTPFCSLNGKAYAVPISMTKEFYALLERAQSVTDPEDLNSPVYSSLKSPGVLWRHDPYSMKVIDSASSFSSSEAEFEPVSEFEELPEYKNNEEPAEPLTMVENVSYPYSMYDTNIQNSIYSFPPTPDPYGSVFFVSAGGSYYPGMYAGYRQVCHEMPLPQQFQPMYPYNVPTTTTTTASAGSVISDGIDQIHNWKSSSVPIIPSSRPVPSPAGTRLVIRSFAPPPPQPVAATTSVPFKLSTTNTNTNTNTTTNTSTLNNKDNNGNNIHNNSTDHTMMTAHEETDHTAESEHSKSRSSSHHNHPRRRLKVRRAGESDDQRPDGCPATLPLFHRLAPLFVDLAAYTHRRPNTHKHAHAHVQLRAPYRCDESDASTRDAEVHFVYLVAHRCRRSVAAAAMRYEVGALVVLEGDMGIEMGAVHTVLPMDEFARLSPQELSNRGFPADGDVRSAAVILRGATSVEQTHYTDTLPRLESDLLAFLQQQLDPTIFLDCNVRQMEFLGCEFQADCKKIYVYYRAKKRVLFRELAQYLHSFYRCRIWLHEVGKGEATVSTDSSRETDN</sequence>
<feature type="domain" description="PSP1 C-terminal" evidence="2">
    <location>
        <begin position="540"/>
        <end position="632"/>
    </location>
</feature>
<accession>A0A1X0P0X6</accession>
<dbReference type="Proteomes" id="UP000192257">
    <property type="component" value="Unassembled WGS sequence"/>
</dbReference>
<dbReference type="AlphaFoldDB" id="A0A1X0P0X6"/>
<feature type="compositionally biased region" description="Basic residues" evidence="1">
    <location>
        <begin position="384"/>
        <end position="400"/>
    </location>
</feature>
<proteinExistence type="predicted"/>
<reference evidence="3 4" key="1">
    <citation type="submission" date="2017-03" db="EMBL/GenBank/DDBJ databases">
        <title>An alternative strategy for trypanosome survival in the mammalian bloodstream revealed through genome and transcriptome analysis of the ubiquitous bovine parasite Trypanosoma (Megatrypanum) theileri.</title>
        <authorList>
            <person name="Kelly S."/>
            <person name="Ivens A."/>
            <person name="Mott A."/>
            <person name="O'Neill E."/>
            <person name="Emms D."/>
            <person name="Macleod O."/>
            <person name="Voorheis P."/>
            <person name="Matthews J."/>
            <person name="Matthews K."/>
            <person name="Carrington M."/>
        </authorList>
    </citation>
    <scope>NUCLEOTIDE SEQUENCE [LARGE SCALE GENOMIC DNA]</scope>
    <source>
        <strain evidence="3">Edinburgh</strain>
    </source>
</reference>
<name>A0A1X0P0X6_9TRYP</name>
<feature type="compositionally biased region" description="Basic and acidic residues" evidence="1">
    <location>
        <begin position="401"/>
        <end position="410"/>
    </location>
</feature>
<protein>
    <recommendedName>
        <fullName evidence="2">PSP1 C-terminal domain-containing protein</fullName>
    </recommendedName>
</protein>
<dbReference type="PROSITE" id="PS51411">
    <property type="entry name" value="PSP1_C"/>
    <property type="match status" value="1"/>
</dbReference>